<feature type="region of interest" description="Disordered" evidence="1">
    <location>
        <begin position="44"/>
        <end position="105"/>
    </location>
</feature>
<dbReference type="AlphaFoldDB" id="A0A1R4HDF3"/>
<feature type="compositionally biased region" description="Basic and acidic residues" evidence="1">
    <location>
        <begin position="45"/>
        <end position="54"/>
    </location>
</feature>
<evidence type="ECO:0000313" key="4">
    <source>
        <dbReference type="Proteomes" id="UP000195442"/>
    </source>
</evidence>
<gene>
    <name evidence="3" type="ORF">CRENPOLYSF2_3890003</name>
</gene>
<protein>
    <submittedName>
        <fullName evidence="3">Transport-associated protein</fullName>
    </submittedName>
</protein>
<evidence type="ECO:0000313" key="3">
    <source>
        <dbReference type="EMBL" id="SJM94275.1"/>
    </source>
</evidence>
<feature type="domain" description="BON" evidence="2">
    <location>
        <begin position="136"/>
        <end position="204"/>
    </location>
</feature>
<feature type="compositionally biased region" description="Polar residues" evidence="1">
    <location>
        <begin position="56"/>
        <end position="81"/>
    </location>
</feature>
<keyword evidence="4" id="KW-1185">Reference proteome</keyword>
<evidence type="ECO:0000256" key="1">
    <source>
        <dbReference type="SAM" id="MobiDB-lite"/>
    </source>
</evidence>
<proteinExistence type="predicted"/>
<dbReference type="PROSITE" id="PS51257">
    <property type="entry name" value="PROKAR_LIPOPROTEIN"/>
    <property type="match status" value="1"/>
</dbReference>
<sequence length="207" mass="22259">MKTKNKVLIMSCLSTVIALTGCQKENATTDRAEKKIDSATEMAEENIKKSDKAADQQITGLKNALEQNAEQAKQNIDQSTEASKEALENTKDKVDQASERAEEKVEQIKETAEKKLDDIKAGIPSDKPETTGEYLDDSMITMKVKAAIMAEPLLSASHINVTTVNGVVKLSGTVDSEKSIASATTAANSQKGVSAVQTDLTVDIKNK</sequence>
<dbReference type="Gene3D" id="1.20.120.20">
    <property type="entry name" value="Apolipoprotein"/>
    <property type="match status" value="1"/>
</dbReference>
<organism evidence="3 4">
    <name type="scientific">Crenothrix polyspora</name>
    <dbReference type="NCBI Taxonomy" id="360316"/>
    <lineage>
        <taxon>Bacteria</taxon>
        <taxon>Pseudomonadati</taxon>
        <taxon>Pseudomonadota</taxon>
        <taxon>Gammaproteobacteria</taxon>
        <taxon>Methylococcales</taxon>
        <taxon>Crenotrichaceae</taxon>
        <taxon>Crenothrix</taxon>
    </lineage>
</organism>
<dbReference type="EMBL" id="FUKJ01000322">
    <property type="protein sequence ID" value="SJM94275.1"/>
    <property type="molecule type" value="Genomic_DNA"/>
</dbReference>
<dbReference type="PANTHER" id="PTHR34606:SF16">
    <property type="entry name" value="BON DOMAIN-CONTAINING PROTEIN"/>
    <property type="match status" value="1"/>
</dbReference>
<dbReference type="PROSITE" id="PS50914">
    <property type="entry name" value="BON"/>
    <property type="match status" value="1"/>
</dbReference>
<accession>A0A1R4HDF3</accession>
<dbReference type="InterPro" id="IPR051686">
    <property type="entry name" value="Lipoprotein_DolP"/>
</dbReference>
<reference evidence="4" key="1">
    <citation type="submission" date="2017-02" db="EMBL/GenBank/DDBJ databases">
        <authorList>
            <person name="Daims H."/>
        </authorList>
    </citation>
    <scope>NUCLEOTIDE SEQUENCE [LARGE SCALE GENOMIC DNA]</scope>
</reference>
<dbReference type="Pfam" id="PF04972">
    <property type="entry name" value="BON"/>
    <property type="match status" value="1"/>
</dbReference>
<dbReference type="SMART" id="SM00749">
    <property type="entry name" value="BON"/>
    <property type="match status" value="2"/>
</dbReference>
<dbReference type="RefSeq" id="WP_256969590.1">
    <property type="nucleotide sequence ID" value="NZ_FUKJ01000322.1"/>
</dbReference>
<evidence type="ECO:0000259" key="2">
    <source>
        <dbReference type="PROSITE" id="PS50914"/>
    </source>
</evidence>
<dbReference type="Gene3D" id="3.30.1340.30">
    <property type="match status" value="1"/>
</dbReference>
<dbReference type="Proteomes" id="UP000195442">
    <property type="component" value="Unassembled WGS sequence"/>
</dbReference>
<dbReference type="InterPro" id="IPR007055">
    <property type="entry name" value="BON_dom"/>
</dbReference>
<feature type="compositionally biased region" description="Basic and acidic residues" evidence="1">
    <location>
        <begin position="82"/>
        <end position="105"/>
    </location>
</feature>
<dbReference type="InterPro" id="IPR014004">
    <property type="entry name" value="Transpt-assoc_nodulatn_dom_bac"/>
</dbReference>
<name>A0A1R4HDF3_9GAMM</name>
<dbReference type="PANTHER" id="PTHR34606">
    <property type="entry name" value="BON DOMAIN-CONTAINING PROTEIN"/>
    <property type="match status" value="1"/>
</dbReference>